<evidence type="ECO:0000259" key="5">
    <source>
        <dbReference type="PROSITE" id="PS01124"/>
    </source>
</evidence>
<evidence type="ECO:0000256" key="3">
    <source>
        <dbReference type="ARBA" id="ARBA00023163"/>
    </source>
</evidence>
<evidence type="ECO:0000313" key="7">
    <source>
        <dbReference type="Proteomes" id="UP000638263"/>
    </source>
</evidence>
<dbReference type="SUPFAM" id="SSF46689">
    <property type="entry name" value="Homeodomain-like"/>
    <property type="match status" value="1"/>
</dbReference>
<dbReference type="GO" id="GO:0005829">
    <property type="term" value="C:cytosol"/>
    <property type="evidence" value="ECO:0007669"/>
    <property type="project" value="TreeGrafter"/>
</dbReference>
<dbReference type="PANTHER" id="PTHR47894:SF1">
    <property type="entry name" value="HTH-TYPE TRANSCRIPTIONAL REGULATOR VQSM"/>
    <property type="match status" value="1"/>
</dbReference>
<dbReference type="EMBL" id="BMMH01000017">
    <property type="protein sequence ID" value="GGL35770.1"/>
    <property type="molecule type" value="Genomic_DNA"/>
</dbReference>
<dbReference type="Gene3D" id="1.10.10.60">
    <property type="entry name" value="Homeodomain-like"/>
    <property type="match status" value="1"/>
</dbReference>
<gene>
    <name evidence="6" type="ORF">GCM10011588_58230</name>
</gene>
<dbReference type="PANTHER" id="PTHR47894">
    <property type="entry name" value="HTH-TYPE TRANSCRIPTIONAL REGULATOR GADX"/>
    <property type="match status" value="1"/>
</dbReference>
<dbReference type="PROSITE" id="PS01124">
    <property type="entry name" value="HTH_ARAC_FAMILY_2"/>
    <property type="match status" value="1"/>
</dbReference>
<protein>
    <recommendedName>
        <fullName evidence="5">HTH araC/xylS-type domain-containing protein</fullName>
    </recommendedName>
</protein>
<dbReference type="GO" id="GO:0003700">
    <property type="term" value="F:DNA-binding transcription factor activity"/>
    <property type="evidence" value="ECO:0007669"/>
    <property type="project" value="InterPro"/>
</dbReference>
<feature type="domain" description="HTH araC/xylS-type" evidence="5">
    <location>
        <begin position="203"/>
        <end position="302"/>
    </location>
</feature>
<keyword evidence="3" id="KW-0804">Transcription</keyword>
<sequence>MRWYDVAACGPESFSELADGFVPMAHEFDDREDWHAGLTAQESSTYHLLRWDQHGNRLCHRTRRHIRDIPGDDFFWVVVPDRGDFAIRFDDQVTSVPTGHAVVVGLEIPCRLRIPDSAAYAFQVPRTEIEHRVRPRTHMNLVFEMNRGLGRIAADMIRAAHAEQSRLSEREFNAVCDRVVELLCMLAVGETKPQAAHRAQVAESIRRHLRAHIGRSDVRLPAVAHALGWSPRQLRVVLHEDGTTFRDLRREEALRVARELLTDPRATMTIAELATRCGFTAAWFSAAFKERYGVTPREFRRSRRAEPPGFADATPPDGTRS</sequence>
<dbReference type="InterPro" id="IPR009057">
    <property type="entry name" value="Homeodomain-like_sf"/>
</dbReference>
<organism evidence="6 7">
    <name type="scientific">Nocardia jinanensis</name>
    <dbReference type="NCBI Taxonomy" id="382504"/>
    <lineage>
        <taxon>Bacteria</taxon>
        <taxon>Bacillati</taxon>
        <taxon>Actinomycetota</taxon>
        <taxon>Actinomycetes</taxon>
        <taxon>Mycobacteriales</taxon>
        <taxon>Nocardiaceae</taxon>
        <taxon>Nocardia</taxon>
    </lineage>
</organism>
<evidence type="ECO:0000256" key="2">
    <source>
        <dbReference type="ARBA" id="ARBA00023125"/>
    </source>
</evidence>
<dbReference type="AlphaFoldDB" id="A0A917RUP9"/>
<name>A0A917RUP9_9NOCA</name>
<dbReference type="SMART" id="SM00342">
    <property type="entry name" value="HTH_ARAC"/>
    <property type="match status" value="1"/>
</dbReference>
<reference evidence="6" key="1">
    <citation type="journal article" date="2014" name="Int. J. Syst. Evol. Microbiol.">
        <title>Complete genome sequence of Corynebacterium casei LMG S-19264T (=DSM 44701T), isolated from a smear-ripened cheese.</title>
        <authorList>
            <consortium name="US DOE Joint Genome Institute (JGI-PGF)"/>
            <person name="Walter F."/>
            <person name="Albersmeier A."/>
            <person name="Kalinowski J."/>
            <person name="Ruckert C."/>
        </authorList>
    </citation>
    <scope>NUCLEOTIDE SEQUENCE</scope>
    <source>
        <strain evidence="6">CGMCC 4.3508</strain>
    </source>
</reference>
<keyword evidence="2" id="KW-0238">DNA-binding</keyword>
<proteinExistence type="predicted"/>
<evidence type="ECO:0000313" key="6">
    <source>
        <dbReference type="EMBL" id="GGL35770.1"/>
    </source>
</evidence>
<dbReference type="InterPro" id="IPR035418">
    <property type="entry name" value="AraC-bd_2"/>
</dbReference>
<evidence type="ECO:0000256" key="4">
    <source>
        <dbReference type="SAM" id="MobiDB-lite"/>
    </source>
</evidence>
<evidence type="ECO:0000256" key="1">
    <source>
        <dbReference type="ARBA" id="ARBA00023015"/>
    </source>
</evidence>
<dbReference type="Proteomes" id="UP000638263">
    <property type="component" value="Unassembled WGS sequence"/>
</dbReference>
<dbReference type="GO" id="GO:0000976">
    <property type="term" value="F:transcription cis-regulatory region binding"/>
    <property type="evidence" value="ECO:0007669"/>
    <property type="project" value="TreeGrafter"/>
</dbReference>
<dbReference type="Pfam" id="PF14525">
    <property type="entry name" value="AraC_binding_2"/>
    <property type="match status" value="1"/>
</dbReference>
<keyword evidence="7" id="KW-1185">Reference proteome</keyword>
<accession>A0A917RUP9</accession>
<reference evidence="6" key="2">
    <citation type="submission" date="2020-09" db="EMBL/GenBank/DDBJ databases">
        <authorList>
            <person name="Sun Q."/>
            <person name="Zhou Y."/>
        </authorList>
    </citation>
    <scope>NUCLEOTIDE SEQUENCE</scope>
    <source>
        <strain evidence="6">CGMCC 4.3508</strain>
    </source>
</reference>
<dbReference type="InterPro" id="IPR018060">
    <property type="entry name" value="HTH_AraC"/>
</dbReference>
<dbReference type="Pfam" id="PF12833">
    <property type="entry name" value="HTH_18"/>
    <property type="match status" value="1"/>
</dbReference>
<comment type="caution">
    <text evidence="6">The sequence shown here is derived from an EMBL/GenBank/DDBJ whole genome shotgun (WGS) entry which is preliminary data.</text>
</comment>
<keyword evidence="1" id="KW-0805">Transcription regulation</keyword>
<feature type="region of interest" description="Disordered" evidence="4">
    <location>
        <begin position="298"/>
        <end position="321"/>
    </location>
</feature>